<gene>
    <name evidence="2" type="ORF">GCM10009733_006980</name>
</gene>
<keyword evidence="1" id="KW-0732">Signal</keyword>
<protein>
    <recommendedName>
        <fullName evidence="4">Secreted protein</fullName>
    </recommendedName>
</protein>
<evidence type="ECO:0000313" key="3">
    <source>
        <dbReference type="Proteomes" id="UP001500064"/>
    </source>
</evidence>
<evidence type="ECO:0000313" key="2">
    <source>
        <dbReference type="EMBL" id="GAA1613490.1"/>
    </source>
</evidence>
<evidence type="ECO:0000256" key="1">
    <source>
        <dbReference type="SAM" id="SignalP"/>
    </source>
</evidence>
<feature type="chain" id="PRO_5045908701" description="Secreted protein" evidence="1">
    <location>
        <begin position="31"/>
        <end position="162"/>
    </location>
</feature>
<dbReference type="EMBL" id="BAAAMU010000003">
    <property type="protein sequence ID" value="GAA1613490.1"/>
    <property type="molecule type" value="Genomic_DNA"/>
</dbReference>
<feature type="signal peptide" evidence="1">
    <location>
        <begin position="1"/>
        <end position="30"/>
    </location>
</feature>
<comment type="caution">
    <text evidence="2">The sequence shown here is derived from an EMBL/GenBank/DDBJ whole genome shotgun (WGS) entry which is preliminary data.</text>
</comment>
<dbReference type="RefSeq" id="WP_346101383.1">
    <property type="nucleotide sequence ID" value="NZ_BAAAMU010000003.1"/>
</dbReference>
<name>A0ABN2EPN6_9ACTN</name>
<accession>A0ABN2EPN6</accession>
<dbReference type="Proteomes" id="UP001500064">
    <property type="component" value="Unassembled WGS sequence"/>
</dbReference>
<evidence type="ECO:0008006" key="4">
    <source>
        <dbReference type="Google" id="ProtNLM"/>
    </source>
</evidence>
<keyword evidence="3" id="KW-1185">Reference proteome</keyword>
<reference evidence="2 3" key="1">
    <citation type="journal article" date="2019" name="Int. J. Syst. Evol. Microbiol.">
        <title>The Global Catalogue of Microorganisms (GCM) 10K type strain sequencing project: providing services to taxonomists for standard genome sequencing and annotation.</title>
        <authorList>
            <consortium name="The Broad Institute Genomics Platform"/>
            <consortium name="The Broad Institute Genome Sequencing Center for Infectious Disease"/>
            <person name="Wu L."/>
            <person name="Ma J."/>
        </authorList>
    </citation>
    <scope>NUCLEOTIDE SEQUENCE [LARGE SCALE GENOMIC DNA]</scope>
    <source>
        <strain evidence="2 3">JCM 13929</strain>
    </source>
</reference>
<sequence>MTSRYAVTGALGVVAAMIFGVLGPPAAASANPCGAGYTLRETMPVDKRAKIGKTVRSTPVRSIGTITTYSRGAAKCAYLSINRTWKRIPEITQLTLYLSSDSDWKKVTAHPKDWNRSRSPSLGPVKMTVKGDCATVIADVWLDMSATTGTRYSPRKIISDCF</sequence>
<proteinExistence type="predicted"/>
<organism evidence="2 3">
    <name type="scientific">Nonomuraea maheshkhaliensis</name>
    <dbReference type="NCBI Taxonomy" id="419590"/>
    <lineage>
        <taxon>Bacteria</taxon>
        <taxon>Bacillati</taxon>
        <taxon>Actinomycetota</taxon>
        <taxon>Actinomycetes</taxon>
        <taxon>Streptosporangiales</taxon>
        <taxon>Streptosporangiaceae</taxon>
        <taxon>Nonomuraea</taxon>
    </lineage>
</organism>